<gene>
    <name evidence="1" type="ORF">ETAA8_67420</name>
</gene>
<accession>A0A517YMZ2</accession>
<dbReference type="Proteomes" id="UP000315017">
    <property type="component" value="Chromosome"/>
</dbReference>
<evidence type="ECO:0000313" key="1">
    <source>
        <dbReference type="EMBL" id="QDU31582.1"/>
    </source>
</evidence>
<evidence type="ECO:0000313" key="2">
    <source>
        <dbReference type="Proteomes" id="UP000315017"/>
    </source>
</evidence>
<dbReference type="AlphaFoldDB" id="A0A517YMZ2"/>
<reference evidence="1 2" key="1">
    <citation type="submission" date="2019-02" db="EMBL/GenBank/DDBJ databases">
        <title>Deep-cultivation of Planctomycetes and their phenomic and genomic characterization uncovers novel biology.</title>
        <authorList>
            <person name="Wiegand S."/>
            <person name="Jogler M."/>
            <person name="Boedeker C."/>
            <person name="Pinto D."/>
            <person name="Vollmers J."/>
            <person name="Rivas-Marin E."/>
            <person name="Kohn T."/>
            <person name="Peeters S.H."/>
            <person name="Heuer A."/>
            <person name="Rast P."/>
            <person name="Oberbeckmann S."/>
            <person name="Bunk B."/>
            <person name="Jeske O."/>
            <person name="Meyerdierks A."/>
            <person name="Storesund J.E."/>
            <person name="Kallscheuer N."/>
            <person name="Luecker S."/>
            <person name="Lage O.M."/>
            <person name="Pohl T."/>
            <person name="Merkel B.J."/>
            <person name="Hornburger P."/>
            <person name="Mueller R.-W."/>
            <person name="Bruemmer F."/>
            <person name="Labrenz M."/>
            <person name="Spormann A.M."/>
            <person name="Op den Camp H."/>
            <person name="Overmann J."/>
            <person name="Amann R."/>
            <person name="Jetten M.S.M."/>
            <person name="Mascher T."/>
            <person name="Medema M.H."/>
            <person name="Devos D.P."/>
            <person name="Kaster A.-K."/>
            <person name="Ovreas L."/>
            <person name="Rohde M."/>
            <person name="Galperin M.Y."/>
            <person name="Jogler C."/>
        </authorList>
    </citation>
    <scope>NUCLEOTIDE SEQUENCE [LARGE SCALE GENOMIC DNA]</scope>
    <source>
        <strain evidence="1 2">ETA_A8</strain>
    </source>
</reference>
<dbReference type="KEGG" id="aagg:ETAA8_67420"/>
<proteinExistence type="predicted"/>
<sequence length="212" mass="22914">MLVSFVLCLVACAGDGSSGQDAAAGKRPFHEIQNELSVLLKSEALTKDAAERAKLTRRLCQLHHEILRDPRHEYAEAMKGYRVQAWARLKKVQADLKNQLARERKVKAPQVGTDPDLLAASDSLALTLNLVDSSLGGPSALLARGGRAQIDDNGQELVDLIERTINPDFWDTNGGPGTIVYFAPLQCLVITATGEMHHNAGGLLGGLRAVDR</sequence>
<keyword evidence="2" id="KW-1185">Reference proteome</keyword>
<protein>
    <submittedName>
        <fullName evidence="1">Uncharacterized protein</fullName>
    </submittedName>
</protein>
<dbReference type="EMBL" id="CP036274">
    <property type="protein sequence ID" value="QDU31582.1"/>
    <property type="molecule type" value="Genomic_DNA"/>
</dbReference>
<organism evidence="1 2">
    <name type="scientific">Anatilimnocola aggregata</name>
    <dbReference type="NCBI Taxonomy" id="2528021"/>
    <lineage>
        <taxon>Bacteria</taxon>
        <taxon>Pseudomonadati</taxon>
        <taxon>Planctomycetota</taxon>
        <taxon>Planctomycetia</taxon>
        <taxon>Pirellulales</taxon>
        <taxon>Pirellulaceae</taxon>
        <taxon>Anatilimnocola</taxon>
    </lineage>
</organism>
<name>A0A517YMZ2_9BACT</name>
<dbReference type="RefSeq" id="WP_145098959.1">
    <property type="nucleotide sequence ID" value="NZ_CP036274.1"/>
</dbReference>
<dbReference type="OrthoDB" id="277172at2"/>